<dbReference type="CDD" id="cd03459">
    <property type="entry name" value="3_4-PCD"/>
    <property type="match status" value="1"/>
</dbReference>
<comment type="similarity">
    <text evidence="1">Belongs to the intradiol ring-cleavage dioxygenase family.</text>
</comment>
<dbReference type="InterPro" id="IPR015889">
    <property type="entry name" value="Intradiol_dOase_core"/>
</dbReference>
<accession>A0A1H8HL55</accession>
<dbReference type="Pfam" id="PF00775">
    <property type="entry name" value="Dioxygenase_C"/>
    <property type="match status" value="1"/>
</dbReference>
<evidence type="ECO:0000313" key="6">
    <source>
        <dbReference type="Proteomes" id="UP000199459"/>
    </source>
</evidence>
<dbReference type="PROSITE" id="PS51318">
    <property type="entry name" value="TAT"/>
    <property type="match status" value="1"/>
</dbReference>
<dbReference type="PROSITE" id="PS00083">
    <property type="entry name" value="INTRADIOL_DIOXYGENAS"/>
    <property type="match status" value="1"/>
</dbReference>
<gene>
    <name evidence="5" type="ORF">SAMN05216325_12439</name>
</gene>
<dbReference type="GO" id="GO:0008199">
    <property type="term" value="F:ferric iron binding"/>
    <property type="evidence" value="ECO:0007669"/>
    <property type="project" value="InterPro"/>
</dbReference>
<keyword evidence="3" id="KW-0560">Oxidoreductase</keyword>
<dbReference type="Gene3D" id="2.60.130.10">
    <property type="entry name" value="Aromatic compound dioxygenase"/>
    <property type="match status" value="1"/>
</dbReference>
<organism evidence="5 6">
    <name type="scientific">Nitrosomonas marina</name>
    <dbReference type="NCBI Taxonomy" id="917"/>
    <lineage>
        <taxon>Bacteria</taxon>
        <taxon>Pseudomonadati</taxon>
        <taxon>Pseudomonadota</taxon>
        <taxon>Betaproteobacteria</taxon>
        <taxon>Nitrosomonadales</taxon>
        <taxon>Nitrosomonadaceae</taxon>
        <taxon>Nitrosomonas</taxon>
    </lineage>
</organism>
<dbReference type="EMBL" id="FOCP01000024">
    <property type="protein sequence ID" value="SEN56794.1"/>
    <property type="molecule type" value="Genomic_DNA"/>
</dbReference>
<dbReference type="PANTHER" id="PTHR33711:SF10">
    <property type="entry name" value="INTRADIOL RING-CLEAVAGE DIOXYGENASES DOMAIN-CONTAINING PROTEIN"/>
    <property type="match status" value="1"/>
</dbReference>
<dbReference type="AlphaFoldDB" id="A0A1H8HL55"/>
<dbReference type="InterPro" id="IPR050770">
    <property type="entry name" value="Intradiol_RC_Dioxygenase"/>
</dbReference>
<dbReference type="SUPFAM" id="SSF49482">
    <property type="entry name" value="Aromatic compound dioxygenase"/>
    <property type="match status" value="1"/>
</dbReference>
<protein>
    <submittedName>
        <fullName evidence="5">Protocatechuate 3,4-dioxygenase, beta subunit</fullName>
    </submittedName>
</protein>
<keyword evidence="2 5" id="KW-0223">Dioxygenase</keyword>
<evidence type="ECO:0000256" key="1">
    <source>
        <dbReference type="ARBA" id="ARBA00007825"/>
    </source>
</evidence>
<dbReference type="STRING" id="917.SAMN05216326_101199"/>
<dbReference type="InterPro" id="IPR006311">
    <property type="entry name" value="TAT_signal"/>
</dbReference>
<dbReference type="InterPro" id="IPR039387">
    <property type="entry name" value="3_4-PCD"/>
</dbReference>
<name>A0A1H8HL55_9PROT</name>
<evidence type="ECO:0000256" key="2">
    <source>
        <dbReference type="ARBA" id="ARBA00022964"/>
    </source>
</evidence>
<dbReference type="GO" id="GO:0018578">
    <property type="term" value="F:protocatechuate 3,4-dioxygenase activity"/>
    <property type="evidence" value="ECO:0007669"/>
    <property type="project" value="InterPro"/>
</dbReference>
<sequence>MKKLSRRDLVKFGVVGALAGLSKTTESWSEVIAMPTPEEVEGPFYPVTDQIDKDADMTQVTGRSGQALGRYIIIRGSVKNSLGVPVKNATIDIWQANAAGRYDHPRDSNRAPLDPYFQGWAVIHSDANGLFRFKTIKPGAYPASRSWTRPPHIHFKIFKQGFPELITQMYFPNEPLNASDLLFSNKTPEEQKAMVAQKTDKYEGMEVYTYNIVLHGH</sequence>
<dbReference type="PANTHER" id="PTHR33711">
    <property type="entry name" value="DIOXYGENASE, PUTATIVE (AFU_ORTHOLOGUE AFUA_2G02910)-RELATED"/>
    <property type="match status" value="1"/>
</dbReference>
<evidence type="ECO:0000259" key="4">
    <source>
        <dbReference type="PROSITE" id="PS00083"/>
    </source>
</evidence>
<proteinExistence type="inferred from homology"/>
<dbReference type="OrthoDB" id="9800887at2"/>
<reference evidence="5 6" key="1">
    <citation type="submission" date="2016-10" db="EMBL/GenBank/DDBJ databases">
        <authorList>
            <person name="de Groot N.N."/>
        </authorList>
    </citation>
    <scope>NUCLEOTIDE SEQUENCE [LARGE SCALE GENOMIC DNA]</scope>
    <source>
        <strain evidence="5 6">Nm22</strain>
    </source>
</reference>
<feature type="domain" description="Intradiol ring-cleavage dioxygenases" evidence="4">
    <location>
        <begin position="74"/>
        <end position="102"/>
    </location>
</feature>
<evidence type="ECO:0000256" key="3">
    <source>
        <dbReference type="ARBA" id="ARBA00023002"/>
    </source>
</evidence>
<dbReference type="InterPro" id="IPR000627">
    <property type="entry name" value="Intradiol_dOase_C"/>
</dbReference>
<dbReference type="Proteomes" id="UP000199459">
    <property type="component" value="Unassembled WGS sequence"/>
</dbReference>
<evidence type="ECO:0000313" key="5">
    <source>
        <dbReference type="EMBL" id="SEN56794.1"/>
    </source>
</evidence>